<proteinExistence type="predicted"/>
<dbReference type="InterPro" id="IPR000014">
    <property type="entry name" value="PAS"/>
</dbReference>
<protein>
    <submittedName>
        <fullName evidence="2">PAS domain-containing protein</fullName>
    </submittedName>
</protein>
<evidence type="ECO:0000259" key="1">
    <source>
        <dbReference type="PROSITE" id="PS50112"/>
    </source>
</evidence>
<dbReference type="SUPFAM" id="SSF55785">
    <property type="entry name" value="PYP-like sensor domain (PAS domain)"/>
    <property type="match status" value="1"/>
</dbReference>
<accession>A0A6P0C730</accession>
<name>A0A6P0C730_9RHOB</name>
<reference evidence="2 3" key="1">
    <citation type="submission" date="2020-01" db="EMBL/GenBank/DDBJ databases">
        <title>Sulfitobacter sediminilitoris sp. nov., isolated from a tidal flat.</title>
        <authorList>
            <person name="Park S."/>
            <person name="Yoon J.-H."/>
        </authorList>
    </citation>
    <scope>NUCLEOTIDE SEQUENCE [LARGE SCALE GENOMIC DNA]</scope>
    <source>
        <strain evidence="2 3">JBTF-M27</strain>
    </source>
</reference>
<dbReference type="AlphaFoldDB" id="A0A6P0C730"/>
<dbReference type="CDD" id="cd00130">
    <property type="entry name" value="PAS"/>
    <property type="match status" value="1"/>
</dbReference>
<keyword evidence="3" id="KW-1185">Reference proteome</keyword>
<dbReference type="Gene3D" id="3.30.450.20">
    <property type="entry name" value="PAS domain"/>
    <property type="match status" value="1"/>
</dbReference>
<dbReference type="Pfam" id="PF08448">
    <property type="entry name" value="PAS_4"/>
    <property type="match status" value="1"/>
</dbReference>
<feature type="domain" description="PAS" evidence="1">
    <location>
        <begin position="6"/>
        <end position="59"/>
    </location>
</feature>
<dbReference type="InterPro" id="IPR013656">
    <property type="entry name" value="PAS_4"/>
</dbReference>
<dbReference type="EMBL" id="JAABNT010000002">
    <property type="protein sequence ID" value="NEK21627.1"/>
    <property type="molecule type" value="Genomic_DNA"/>
</dbReference>
<comment type="caution">
    <text evidence="2">The sequence shown here is derived from an EMBL/GenBank/DDBJ whole genome shotgun (WGS) entry which is preliminary data.</text>
</comment>
<dbReference type="InterPro" id="IPR035965">
    <property type="entry name" value="PAS-like_dom_sf"/>
</dbReference>
<dbReference type="PROSITE" id="PS50112">
    <property type="entry name" value="PAS"/>
    <property type="match status" value="1"/>
</dbReference>
<evidence type="ECO:0000313" key="3">
    <source>
        <dbReference type="Proteomes" id="UP000468591"/>
    </source>
</evidence>
<dbReference type="Proteomes" id="UP000468591">
    <property type="component" value="Unassembled WGS sequence"/>
</dbReference>
<organism evidence="2 3">
    <name type="scientific">Sulfitobacter sediminilitoris</name>
    <dbReference type="NCBI Taxonomy" id="2698830"/>
    <lineage>
        <taxon>Bacteria</taxon>
        <taxon>Pseudomonadati</taxon>
        <taxon>Pseudomonadota</taxon>
        <taxon>Alphaproteobacteria</taxon>
        <taxon>Rhodobacterales</taxon>
        <taxon>Roseobacteraceae</taxon>
        <taxon>Sulfitobacter</taxon>
    </lineage>
</organism>
<gene>
    <name evidence="2" type="ORF">GV827_04310</name>
</gene>
<sequence>MLNTLSIAQLDELLDQFSVPMFVIERKGPIHDFRITCMNSALEELAGQPRQDLLGRSVLEMAAAAEEMLEFYQRCVTTRQTIRFAFLFTKEQREIRWDKTLQYARSPEGHDRVIATAIKISEQAPLLQDRLAFEDVRYYSSIADLQLENLSSAFKSATEQARVTPIDEERIMRLHAVCRTIQSTVGDIKDVVRTAQARHKKSSRKAASAANDAIASYESGQGMDTVRALVDACSAERNHLEQ</sequence>
<evidence type="ECO:0000313" key="2">
    <source>
        <dbReference type="EMBL" id="NEK21627.1"/>
    </source>
</evidence>
<dbReference type="SMART" id="SM00091">
    <property type="entry name" value="PAS"/>
    <property type="match status" value="1"/>
</dbReference>
<dbReference type="RefSeq" id="WP_164352471.1">
    <property type="nucleotide sequence ID" value="NZ_JAABNT010000002.1"/>
</dbReference>